<evidence type="ECO:0008006" key="3">
    <source>
        <dbReference type="Google" id="ProtNLM"/>
    </source>
</evidence>
<protein>
    <recommendedName>
        <fullName evidence="3">Rod shape-determining protein MreD</fullName>
    </recommendedName>
</protein>
<dbReference type="RefSeq" id="WP_086758296.1">
    <property type="nucleotide sequence ID" value="NZ_JAGJBZ010000004.1"/>
</dbReference>
<keyword evidence="2" id="KW-1185">Reference proteome</keyword>
<evidence type="ECO:0000313" key="1">
    <source>
        <dbReference type="EMBL" id="MDX2915239.1"/>
    </source>
</evidence>
<dbReference type="Proteomes" id="UP001271723">
    <property type="component" value="Unassembled WGS sequence"/>
</dbReference>
<proteinExistence type="predicted"/>
<gene>
    <name evidence="1" type="ORF">PV517_42045</name>
</gene>
<accession>A0ABU4LHH4</accession>
<dbReference type="EMBL" id="JARAVY010000027">
    <property type="protein sequence ID" value="MDX2915239.1"/>
    <property type="molecule type" value="Genomic_DNA"/>
</dbReference>
<organism evidence="1 2">
    <name type="scientific">Streptomyces griseiscabiei</name>
    <dbReference type="NCBI Taxonomy" id="2993540"/>
    <lineage>
        <taxon>Bacteria</taxon>
        <taxon>Bacillati</taxon>
        <taxon>Actinomycetota</taxon>
        <taxon>Actinomycetes</taxon>
        <taxon>Kitasatosporales</taxon>
        <taxon>Streptomycetaceae</taxon>
        <taxon>Streptomyces</taxon>
    </lineage>
</organism>
<name>A0ABU4LHH4_9ACTN</name>
<reference evidence="1 2" key="1">
    <citation type="journal article" date="2023" name="Microb. Genom.">
        <title>Mesoterricola silvestris gen. nov., sp. nov., Mesoterricola sediminis sp. nov., Geothrix oryzae sp. nov., Geothrix edaphica sp. nov., Geothrix rubra sp. nov., and Geothrix limicola sp. nov., six novel members of Acidobacteriota isolated from soils.</title>
        <authorList>
            <person name="Weisberg A.J."/>
            <person name="Pearce E."/>
            <person name="Kramer C.G."/>
            <person name="Chang J.H."/>
            <person name="Clarke C.R."/>
        </authorList>
    </citation>
    <scope>NUCLEOTIDE SEQUENCE [LARGE SCALE GENOMIC DNA]</scope>
    <source>
        <strain evidence="1 2">NRRL_B-2795</strain>
    </source>
</reference>
<evidence type="ECO:0000313" key="2">
    <source>
        <dbReference type="Proteomes" id="UP001271723"/>
    </source>
</evidence>
<sequence>MIVPQLLLAVLALCVDQLFTSRYGALGVVCLFLLGAGVRARDSACVYTGAVIFLLLMVQA</sequence>
<comment type="caution">
    <text evidence="1">The sequence shown here is derived from an EMBL/GenBank/DDBJ whole genome shotgun (WGS) entry which is preliminary data.</text>
</comment>